<dbReference type="EMBL" id="CP022423">
    <property type="protein sequence ID" value="ASM78682.1"/>
    <property type="molecule type" value="Genomic_DNA"/>
</dbReference>
<reference evidence="1 2" key="1">
    <citation type="submission" date="2017-07" db="EMBL/GenBank/DDBJ databases">
        <title>Complete Genome Sequence of the cosmetic ferment Vitreoscilla filiformis (ATCC15551).</title>
        <authorList>
            <person name="Contreras S."/>
            <person name="Sagory-Zalkind P."/>
            <person name="Blanquart H."/>
            <person name="Iltis A."/>
            <person name="Morand S.C."/>
        </authorList>
    </citation>
    <scope>NUCLEOTIDE SEQUENCE [LARGE SCALE GENOMIC DNA]</scope>
    <source>
        <strain evidence="1 2">ATCC 15551</strain>
    </source>
</reference>
<dbReference type="AlphaFoldDB" id="A0A221KI08"/>
<accession>A0A221KI08</accession>
<sequence length="82" mass="9251">MPTTYTPWGGAAACLPPLRYAIFLPHRGAYLRQIDTLARRFRFTADKASAYVLPDPEARKVGSELARVAHEPVELRLWEVTP</sequence>
<keyword evidence="2" id="KW-1185">Reference proteome</keyword>
<gene>
    <name evidence="1" type="ORF">VITFI_CDS2905</name>
</gene>
<dbReference type="Proteomes" id="UP000199729">
    <property type="component" value="Chromosome"/>
</dbReference>
<dbReference type="RefSeq" id="WP_089417574.1">
    <property type="nucleotide sequence ID" value="NZ_CP022423.1"/>
</dbReference>
<protein>
    <submittedName>
        <fullName evidence="1">Uncharacterized protein</fullName>
    </submittedName>
</protein>
<evidence type="ECO:0000313" key="1">
    <source>
        <dbReference type="EMBL" id="ASM78682.1"/>
    </source>
</evidence>
<organism evidence="1 2">
    <name type="scientific">Vitreoscilla filiformis</name>
    <dbReference type="NCBI Taxonomy" id="63"/>
    <lineage>
        <taxon>Bacteria</taxon>
        <taxon>Pseudomonadati</taxon>
        <taxon>Pseudomonadota</taxon>
        <taxon>Betaproteobacteria</taxon>
        <taxon>Neisseriales</taxon>
        <taxon>Neisseriaceae</taxon>
        <taxon>Vitreoscilla</taxon>
    </lineage>
</organism>
<name>A0A221KI08_VITFI</name>
<dbReference type="KEGG" id="vff:VITFI_CDS2905"/>
<evidence type="ECO:0000313" key="2">
    <source>
        <dbReference type="Proteomes" id="UP000199729"/>
    </source>
</evidence>
<proteinExistence type="predicted"/>